<keyword evidence="2" id="KW-1185">Reference proteome</keyword>
<dbReference type="EMBL" id="CM045758">
    <property type="protein sequence ID" value="KAI8029773.1"/>
    <property type="molecule type" value="Genomic_DNA"/>
</dbReference>
<evidence type="ECO:0000313" key="2">
    <source>
        <dbReference type="Proteomes" id="UP001060215"/>
    </source>
</evidence>
<dbReference type="Proteomes" id="UP001060215">
    <property type="component" value="Chromosome 1"/>
</dbReference>
<gene>
    <name evidence="1" type="ORF">LOK49_LG01G01532</name>
</gene>
<comment type="caution">
    <text evidence="1">The sequence shown here is derived from an EMBL/GenBank/DDBJ whole genome shotgun (WGS) entry which is preliminary data.</text>
</comment>
<accession>A0ACC0IX83</accession>
<proteinExistence type="predicted"/>
<protein>
    <submittedName>
        <fullName evidence="1">Uncharacterized protein</fullName>
    </submittedName>
</protein>
<evidence type="ECO:0000313" key="1">
    <source>
        <dbReference type="EMBL" id="KAI8029773.1"/>
    </source>
</evidence>
<sequence>MHAILVAEECCFIKNVAVLTDTDHCYCVILNADGGAAFPSEKTAQDCSSSDISSLKINTSSGKTEKTKVKRSKEYAFIQYTSQDDALLALESMDHKRNKSQQHYLITLQCP</sequence>
<organism evidence="1 2">
    <name type="scientific">Camellia lanceoleosa</name>
    <dbReference type="NCBI Taxonomy" id="1840588"/>
    <lineage>
        <taxon>Eukaryota</taxon>
        <taxon>Viridiplantae</taxon>
        <taxon>Streptophyta</taxon>
        <taxon>Embryophyta</taxon>
        <taxon>Tracheophyta</taxon>
        <taxon>Spermatophyta</taxon>
        <taxon>Magnoliopsida</taxon>
        <taxon>eudicotyledons</taxon>
        <taxon>Gunneridae</taxon>
        <taxon>Pentapetalae</taxon>
        <taxon>asterids</taxon>
        <taxon>Ericales</taxon>
        <taxon>Theaceae</taxon>
        <taxon>Camellia</taxon>
    </lineage>
</organism>
<reference evidence="1 2" key="1">
    <citation type="journal article" date="2022" name="Plant J.">
        <title>Chromosome-level genome of Camellia lanceoleosa provides a valuable resource for understanding genome evolution and self-incompatibility.</title>
        <authorList>
            <person name="Gong W."/>
            <person name="Xiao S."/>
            <person name="Wang L."/>
            <person name="Liao Z."/>
            <person name="Chang Y."/>
            <person name="Mo W."/>
            <person name="Hu G."/>
            <person name="Li W."/>
            <person name="Zhao G."/>
            <person name="Zhu H."/>
            <person name="Hu X."/>
            <person name="Ji K."/>
            <person name="Xiang X."/>
            <person name="Song Q."/>
            <person name="Yuan D."/>
            <person name="Jin S."/>
            <person name="Zhang L."/>
        </authorList>
    </citation>
    <scope>NUCLEOTIDE SEQUENCE [LARGE SCALE GENOMIC DNA]</scope>
    <source>
        <strain evidence="1">SQ_2022a</strain>
    </source>
</reference>
<name>A0ACC0IX83_9ERIC</name>